<evidence type="ECO:0000256" key="14">
    <source>
        <dbReference type="SAM" id="MobiDB-lite"/>
    </source>
</evidence>
<feature type="active site" evidence="13">
    <location>
        <position position="44"/>
    </location>
</feature>
<evidence type="ECO:0000256" key="6">
    <source>
        <dbReference type="ARBA" id="ARBA00022737"/>
    </source>
</evidence>
<keyword evidence="9 13" id="KW-0378">Hydrolase</keyword>
<dbReference type="InterPro" id="IPR047139">
    <property type="entry name" value="ANKZ1/VMS1"/>
</dbReference>
<accession>A0A1I8J6X8</accession>
<evidence type="ECO:0000313" key="18">
    <source>
        <dbReference type="WBParaSite" id="maker-uti_cns_0046219-snap-gene-0.11-mRNA-1"/>
    </source>
</evidence>
<keyword evidence="12" id="KW-0175">Coiled coil</keyword>
<feature type="chain" id="PRO_5009321534" evidence="15">
    <location>
        <begin position="18"/>
        <end position="826"/>
    </location>
</feature>
<name>A0A1I8J6X8_9PLAT</name>
<feature type="compositionally biased region" description="Basic and acidic residues" evidence="14">
    <location>
        <begin position="431"/>
        <end position="452"/>
    </location>
</feature>
<evidence type="ECO:0000256" key="10">
    <source>
        <dbReference type="ARBA" id="ARBA00022833"/>
    </source>
</evidence>
<keyword evidence="6" id="KW-0677">Repeat</keyword>
<evidence type="ECO:0000256" key="4">
    <source>
        <dbReference type="ARBA" id="ARBA00022722"/>
    </source>
</evidence>
<dbReference type="WBParaSite" id="maker-uti_cns_0046219-snap-gene-0.11-mRNA-1">
    <property type="protein sequence ID" value="maker-uti_cns_0046219-snap-gene-0.11-mRNA-1"/>
    <property type="gene ID" value="maker-uti_cns_0046219-snap-gene-0.11"/>
</dbReference>
<dbReference type="GO" id="GO:0005737">
    <property type="term" value="C:cytoplasm"/>
    <property type="evidence" value="ECO:0007669"/>
    <property type="project" value="UniProtKB-SubCell"/>
</dbReference>
<dbReference type="GO" id="GO:0004519">
    <property type="term" value="F:endonuclease activity"/>
    <property type="evidence" value="ECO:0007669"/>
    <property type="project" value="UniProtKB-KW"/>
</dbReference>
<dbReference type="Proteomes" id="UP000095280">
    <property type="component" value="Unplaced"/>
</dbReference>
<keyword evidence="7 13" id="KW-0255">Endonuclease</keyword>
<evidence type="ECO:0000256" key="13">
    <source>
        <dbReference type="PROSITE-ProRule" id="PRU01389"/>
    </source>
</evidence>
<evidence type="ECO:0000259" key="16">
    <source>
        <dbReference type="PROSITE" id="PS52044"/>
    </source>
</evidence>
<evidence type="ECO:0000256" key="1">
    <source>
        <dbReference type="ARBA" id="ARBA00004496"/>
    </source>
</evidence>
<evidence type="ECO:0000256" key="15">
    <source>
        <dbReference type="SAM" id="SignalP"/>
    </source>
</evidence>
<keyword evidence="15" id="KW-0732">Signal</keyword>
<evidence type="ECO:0000256" key="12">
    <source>
        <dbReference type="ARBA" id="ARBA00023054"/>
    </source>
</evidence>
<keyword evidence="10" id="KW-0862">Zinc</keyword>
<dbReference type="AlphaFoldDB" id="A0A1I8J6X8"/>
<keyword evidence="8" id="KW-0863">Zinc-finger</keyword>
<dbReference type="GO" id="GO:0036503">
    <property type="term" value="P:ERAD pathway"/>
    <property type="evidence" value="ECO:0007669"/>
    <property type="project" value="TreeGrafter"/>
</dbReference>
<feature type="domain" description="VLRF1" evidence="16">
    <location>
        <begin position="1"/>
        <end position="144"/>
    </location>
</feature>
<dbReference type="Pfam" id="PF18716">
    <property type="entry name" value="VATC"/>
    <property type="match status" value="1"/>
</dbReference>
<dbReference type="GO" id="GO:0016787">
    <property type="term" value="F:hydrolase activity"/>
    <property type="evidence" value="ECO:0007669"/>
    <property type="project" value="UniProtKB-KW"/>
</dbReference>
<evidence type="ECO:0000256" key="9">
    <source>
        <dbReference type="ARBA" id="ARBA00022801"/>
    </source>
</evidence>
<dbReference type="SUPFAM" id="SSF48403">
    <property type="entry name" value="Ankyrin repeat"/>
    <property type="match status" value="1"/>
</dbReference>
<comment type="subcellular location">
    <subcellularLocation>
        <location evidence="1">Cytoplasm</location>
    </subcellularLocation>
</comment>
<keyword evidence="17" id="KW-1185">Reference proteome</keyword>
<proteinExistence type="inferred from homology"/>
<dbReference type="GO" id="GO:0008270">
    <property type="term" value="F:zinc ion binding"/>
    <property type="evidence" value="ECO:0007669"/>
    <property type="project" value="UniProtKB-KW"/>
</dbReference>
<feature type="compositionally biased region" description="Polar residues" evidence="14">
    <location>
        <begin position="192"/>
        <end position="201"/>
    </location>
</feature>
<evidence type="ECO:0000256" key="11">
    <source>
        <dbReference type="ARBA" id="ARBA00023043"/>
    </source>
</evidence>
<feature type="region of interest" description="Disordered" evidence="14">
    <location>
        <begin position="38"/>
        <end position="62"/>
    </location>
</feature>
<dbReference type="InterPro" id="IPR036770">
    <property type="entry name" value="Ankyrin_rpt-contain_sf"/>
</dbReference>
<evidence type="ECO:0000256" key="8">
    <source>
        <dbReference type="ARBA" id="ARBA00022771"/>
    </source>
</evidence>
<feature type="compositionally biased region" description="Low complexity" evidence="14">
    <location>
        <begin position="250"/>
        <end position="260"/>
    </location>
</feature>
<dbReference type="InterPro" id="IPR041175">
    <property type="entry name" value="VLRF1/Vms1"/>
</dbReference>
<protein>
    <submittedName>
        <fullName evidence="18">ANK_REP_REGION domain-containing protein</fullName>
    </submittedName>
</protein>
<dbReference type="Gene3D" id="1.25.40.20">
    <property type="entry name" value="Ankyrin repeat-containing domain"/>
    <property type="match status" value="1"/>
</dbReference>
<dbReference type="Pfam" id="PF18826">
    <property type="entry name" value="bVLRF1"/>
    <property type="match status" value="1"/>
</dbReference>
<dbReference type="InterPro" id="IPR041540">
    <property type="entry name" value="VATC"/>
</dbReference>
<sequence length="826" mass="90385">MLRWAILMLAGGHFAGAIFDESGRAVAHKTFHQYAVRKRQGGLQSARDSQSGGASGPKSAGANLRRRCEAHLREKIQNLLASWTDELNACHFVLIRISKQQQAIFLGPPSPIAKSDPRVRRIPISTRRPTHSELVRVHRELACLHVYDSDADAASIGQAESRQLVNRIESGLRIVSQSPDGNLYLKRHSASMLPSNQSAATEDSIKDDSKLSSQNRSPPTRRRQQFPMSEGHSGRAPVPSGVARRKKKSSSSSTSAAAVAEQSVKTDDNGDGNLQVQLCDEEPLEAGDDDQPAGAEASQPADWALQNQLFTAVACADPETLDQLLSELASSEPDSVAERLRQPLGQKCATLLHLAASNSCGRTVLSLLESGADPCQRDLAGRTPYQLAGNKSVREAFRKFVAKRPDWHDYASAGIPAPLTPEQLEARRLKEADKKRAAKAAKRDRDRAKRAAEAAAQAEADERERFQTLSDTQKMALAAERRLLAAAAASQQSAGGTNQKPLILSRCFQCAADITGKVPFHYDRYEFCSTNCLRRHRDKTAAETTASRELLAEICEQRSKKFSLYLSALLMNGACVVFQLKVVWLEKETAEFYRRCCRSWRPDVKRPTGKASSAAHNQQYELDISLVADAAGVDLRQLQQLQSFSAADFTGADEQPPMELMRLSLPEDLEFSELRRGGGGNRAGRAESSSFARFTARQEDITILDTSFALEPSASQSILIGADSAAGSGAVSGISPSKDFGGRTSAEIHTTLTPRVSRQRRRDGAGGEQQPPEEELPSLPEADIPPLDLSAMFDRLKAGERLLFPAGDFERLLCEQQQQQEQQEQQ</sequence>
<comment type="domain">
    <text evidence="13">The VLRF1 domain mediates binding to the 60S ribosomal subunit.</text>
</comment>
<organism evidence="17 18">
    <name type="scientific">Macrostomum lignano</name>
    <dbReference type="NCBI Taxonomy" id="282301"/>
    <lineage>
        <taxon>Eukaryota</taxon>
        <taxon>Metazoa</taxon>
        <taxon>Spiralia</taxon>
        <taxon>Lophotrochozoa</taxon>
        <taxon>Platyhelminthes</taxon>
        <taxon>Rhabditophora</taxon>
        <taxon>Macrostomorpha</taxon>
        <taxon>Macrostomida</taxon>
        <taxon>Macrostomidae</taxon>
        <taxon>Macrostomum</taxon>
    </lineage>
</organism>
<reference evidence="18" key="1">
    <citation type="submission" date="2016-11" db="UniProtKB">
        <authorList>
            <consortium name="WormBaseParasite"/>
        </authorList>
    </citation>
    <scope>IDENTIFICATION</scope>
</reference>
<comment type="similarity">
    <text evidence="2 13">Belongs to the ANKZF1/VMS1 family.</text>
</comment>
<evidence type="ECO:0000256" key="5">
    <source>
        <dbReference type="ARBA" id="ARBA00022723"/>
    </source>
</evidence>
<feature type="region of interest" description="Disordered" evidence="14">
    <location>
        <begin position="192"/>
        <end position="275"/>
    </location>
</feature>
<feature type="compositionally biased region" description="Low complexity" evidence="14">
    <location>
        <begin position="49"/>
        <end position="62"/>
    </location>
</feature>
<keyword evidence="3 13" id="KW-0963">Cytoplasm</keyword>
<keyword evidence="4 13" id="KW-0540">Nuclease</keyword>
<evidence type="ECO:0000256" key="3">
    <source>
        <dbReference type="ARBA" id="ARBA00022490"/>
    </source>
</evidence>
<feature type="region of interest" description="Disordered" evidence="14">
    <location>
        <begin position="751"/>
        <end position="786"/>
    </location>
</feature>
<evidence type="ECO:0000313" key="17">
    <source>
        <dbReference type="Proteomes" id="UP000095280"/>
    </source>
</evidence>
<dbReference type="PANTHER" id="PTHR16036:SF2">
    <property type="entry name" value="TRNA ENDONUCLEASE ANKZF1"/>
    <property type="match status" value="1"/>
</dbReference>
<feature type="signal peptide" evidence="15">
    <location>
        <begin position="1"/>
        <end position="17"/>
    </location>
</feature>
<dbReference type="PROSITE" id="PS52044">
    <property type="entry name" value="VLRF1"/>
    <property type="match status" value="1"/>
</dbReference>
<keyword evidence="5" id="KW-0479">Metal-binding</keyword>
<evidence type="ECO:0000256" key="2">
    <source>
        <dbReference type="ARBA" id="ARBA00009262"/>
    </source>
</evidence>
<keyword evidence="11" id="KW-0040">ANK repeat</keyword>
<dbReference type="PANTHER" id="PTHR16036">
    <property type="entry name" value="ANKYRIN REPEAT AND ZINC FINGER DOMAIN-CONTAINING PROTEIN 1"/>
    <property type="match status" value="1"/>
</dbReference>
<feature type="region of interest" description="Disordered" evidence="14">
    <location>
        <begin position="431"/>
        <end position="464"/>
    </location>
</feature>
<evidence type="ECO:0000256" key="7">
    <source>
        <dbReference type="ARBA" id="ARBA00022759"/>
    </source>
</evidence>